<dbReference type="InterPro" id="IPR013767">
    <property type="entry name" value="PAS_fold"/>
</dbReference>
<dbReference type="SUPFAM" id="SSF55785">
    <property type="entry name" value="PYP-like sensor domain (PAS domain)"/>
    <property type="match status" value="1"/>
</dbReference>
<dbReference type="AlphaFoldDB" id="A0A1B9AMB3"/>
<dbReference type="EMBL" id="MAYT01000027">
    <property type="protein sequence ID" value="OCA84975.1"/>
    <property type="molecule type" value="Genomic_DNA"/>
</dbReference>
<dbReference type="InterPro" id="IPR043128">
    <property type="entry name" value="Rev_trsase/Diguanyl_cyclase"/>
</dbReference>
<dbReference type="PROSITE" id="PS50112">
    <property type="entry name" value="PAS"/>
    <property type="match status" value="1"/>
</dbReference>
<feature type="domain" description="GGDEF" evidence="3">
    <location>
        <begin position="229"/>
        <end position="361"/>
    </location>
</feature>
<dbReference type="InterPro" id="IPR029787">
    <property type="entry name" value="Nucleotide_cyclase"/>
</dbReference>
<dbReference type="GO" id="GO:0006355">
    <property type="term" value="P:regulation of DNA-templated transcription"/>
    <property type="evidence" value="ECO:0007669"/>
    <property type="project" value="InterPro"/>
</dbReference>
<keyword evidence="5" id="KW-1185">Reference proteome</keyword>
<evidence type="ECO:0000256" key="1">
    <source>
        <dbReference type="SAM" id="Phobius"/>
    </source>
</evidence>
<dbReference type="FunFam" id="3.30.70.270:FF:000001">
    <property type="entry name" value="Diguanylate cyclase domain protein"/>
    <property type="match status" value="1"/>
</dbReference>
<dbReference type="CDD" id="cd00130">
    <property type="entry name" value="PAS"/>
    <property type="match status" value="1"/>
</dbReference>
<keyword evidence="1" id="KW-0472">Membrane</keyword>
<dbReference type="Gene3D" id="3.30.450.20">
    <property type="entry name" value="PAS domain"/>
    <property type="match status" value="1"/>
</dbReference>
<dbReference type="SMART" id="SM00267">
    <property type="entry name" value="GGDEF"/>
    <property type="match status" value="1"/>
</dbReference>
<comment type="caution">
    <text evidence="4">The sequence shown here is derived from an EMBL/GenBank/DDBJ whole genome shotgun (WGS) entry which is preliminary data.</text>
</comment>
<proteinExistence type="predicted"/>
<sequence length="363" mass="41167">MNLFNSKIIIILLLIATLSVIDIFDDQILWLLDLKGNGPVEEIIDTASSSLIVMLIICALIIVNNIFYQLDKQEKQYRNLIELSPEAILIHRKGKILYTNGSGAKLLGISNSDEAINYNLMKFIHPDSIDHLRSLEKRIKSNEEVVLKHRFKVKRLDGTIFDVEFTSAKIEYGGQPAREVIVRDITIEKKREDEMKQLVYQDALTGLPNRRAFVDKMNQTLSEVKRDNAVLAVMFIDLDGFKQVNDTLGHEAGDLLLKQVSNRFKDCINKKDMVARLGGDEFVILLPDTHQDDCTLTAKRIIECLAFPILLSGKDVRVTPSIGIAVYPEDGQEAETLIKHADLAMYQAKRRGKNNYQMYKTGC</sequence>
<reference evidence="5" key="1">
    <citation type="submission" date="2016-05" db="EMBL/GenBank/DDBJ databases">
        <authorList>
            <person name="Liu B."/>
            <person name="Wang J."/>
            <person name="Zhu Y."/>
            <person name="Liu G."/>
            <person name="Chen Q."/>
            <person name="Chen Z."/>
            <person name="Lan J."/>
            <person name="Che J."/>
            <person name="Ge C."/>
            <person name="Shi H."/>
            <person name="Pan Z."/>
            <person name="Liu X."/>
        </authorList>
    </citation>
    <scope>NUCLEOTIDE SEQUENCE [LARGE SCALE GENOMIC DNA]</scope>
    <source>
        <strain evidence="5">FJAT-27215</strain>
    </source>
</reference>
<evidence type="ECO:0008006" key="6">
    <source>
        <dbReference type="Google" id="ProtNLM"/>
    </source>
</evidence>
<evidence type="ECO:0000313" key="4">
    <source>
        <dbReference type="EMBL" id="OCA84975.1"/>
    </source>
</evidence>
<dbReference type="InterPro" id="IPR000160">
    <property type="entry name" value="GGDEF_dom"/>
</dbReference>
<feature type="domain" description="PAS" evidence="2">
    <location>
        <begin position="73"/>
        <end position="143"/>
    </location>
</feature>
<keyword evidence="1" id="KW-0812">Transmembrane</keyword>
<dbReference type="Pfam" id="PF00990">
    <property type="entry name" value="GGDEF"/>
    <property type="match status" value="1"/>
</dbReference>
<dbReference type="InterPro" id="IPR035965">
    <property type="entry name" value="PAS-like_dom_sf"/>
</dbReference>
<evidence type="ECO:0000259" key="3">
    <source>
        <dbReference type="PROSITE" id="PS50887"/>
    </source>
</evidence>
<dbReference type="PANTHER" id="PTHR44757:SF2">
    <property type="entry name" value="BIOFILM ARCHITECTURE MAINTENANCE PROTEIN MBAA"/>
    <property type="match status" value="1"/>
</dbReference>
<dbReference type="NCBIfam" id="TIGR00229">
    <property type="entry name" value="sensory_box"/>
    <property type="match status" value="1"/>
</dbReference>
<dbReference type="InterPro" id="IPR052155">
    <property type="entry name" value="Biofilm_reg_signaling"/>
</dbReference>
<dbReference type="NCBIfam" id="TIGR00254">
    <property type="entry name" value="GGDEF"/>
    <property type="match status" value="1"/>
</dbReference>
<dbReference type="Pfam" id="PF00989">
    <property type="entry name" value="PAS"/>
    <property type="match status" value="1"/>
</dbReference>
<feature type="transmembrane region" description="Helical" evidence="1">
    <location>
        <begin position="47"/>
        <end position="68"/>
    </location>
</feature>
<evidence type="ECO:0000313" key="5">
    <source>
        <dbReference type="Proteomes" id="UP000092578"/>
    </source>
</evidence>
<dbReference type="SUPFAM" id="SSF55073">
    <property type="entry name" value="Nucleotide cyclase"/>
    <property type="match status" value="1"/>
</dbReference>
<protein>
    <recommendedName>
        <fullName evidence="6">Diguanylate cyclase</fullName>
    </recommendedName>
</protein>
<dbReference type="RefSeq" id="WP_065410951.1">
    <property type="nucleotide sequence ID" value="NZ_MAYT01000027.1"/>
</dbReference>
<name>A0A1B9AMB3_9BACI</name>
<keyword evidence="1" id="KW-1133">Transmembrane helix</keyword>
<dbReference type="PROSITE" id="PS50887">
    <property type="entry name" value="GGDEF"/>
    <property type="match status" value="1"/>
</dbReference>
<gene>
    <name evidence="4" type="ORF">A8F95_09715</name>
</gene>
<dbReference type="SMART" id="SM00091">
    <property type="entry name" value="PAS"/>
    <property type="match status" value="1"/>
</dbReference>
<accession>A0A1B9AMB3</accession>
<dbReference type="PANTHER" id="PTHR44757">
    <property type="entry name" value="DIGUANYLATE CYCLASE DGCP"/>
    <property type="match status" value="1"/>
</dbReference>
<evidence type="ECO:0000259" key="2">
    <source>
        <dbReference type="PROSITE" id="PS50112"/>
    </source>
</evidence>
<organism evidence="4 5">
    <name type="scientific">Pseudobacillus wudalianchiensis</name>
    <dbReference type="NCBI Taxonomy" id="1743143"/>
    <lineage>
        <taxon>Bacteria</taxon>
        <taxon>Bacillati</taxon>
        <taxon>Bacillota</taxon>
        <taxon>Bacilli</taxon>
        <taxon>Bacillales</taxon>
        <taxon>Bacillaceae</taxon>
        <taxon>Pseudobacillus</taxon>
    </lineage>
</organism>
<dbReference type="CDD" id="cd01949">
    <property type="entry name" value="GGDEF"/>
    <property type="match status" value="1"/>
</dbReference>
<dbReference type="Gene3D" id="3.30.70.270">
    <property type="match status" value="1"/>
</dbReference>
<dbReference type="Proteomes" id="UP000092578">
    <property type="component" value="Unassembled WGS sequence"/>
</dbReference>
<dbReference type="InterPro" id="IPR000014">
    <property type="entry name" value="PAS"/>
</dbReference>